<keyword evidence="1" id="KW-0813">Transport</keyword>
<keyword evidence="4" id="KW-0249">Electron transport</keyword>
<keyword evidence="5 6" id="KW-0408">Iron</keyword>
<dbReference type="RefSeq" id="WP_126541328.1">
    <property type="nucleotide sequence ID" value="NZ_BSPM01000004.1"/>
</dbReference>
<feature type="binding site" description="covalent" evidence="7">
    <location>
        <position position="140"/>
    </location>
    <ligand>
        <name>heme c</name>
        <dbReference type="ChEBI" id="CHEBI:61717"/>
    </ligand>
</feature>
<dbReference type="GO" id="GO:0022900">
    <property type="term" value="P:electron transport chain"/>
    <property type="evidence" value="ECO:0007669"/>
    <property type="project" value="InterPro"/>
</dbReference>
<dbReference type="GO" id="GO:0020037">
    <property type="term" value="F:heme binding"/>
    <property type="evidence" value="ECO:0007669"/>
    <property type="project" value="InterPro"/>
</dbReference>
<dbReference type="Proteomes" id="UP000294547">
    <property type="component" value="Unassembled WGS sequence"/>
</dbReference>
<evidence type="ECO:0000256" key="1">
    <source>
        <dbReference type="ARBA" id="ARBA00022448"/>
    </source>
</evidence>
<gene>
    <name evidence="9" type="ORF">EDD54_2337</name>
</gene>
<dbReference type="GO" id="GO:0009055">
    <property type="term" value="F:electron transfer activity"/>
    <property type="evidence" value="ECO:0007669"/>
    <property type="project" value="InterPro"/>
</dbReference>
<evidence type="ECO:0000313" key="9">
    <source>
        <dbReference type="EMBL" id="TDP85484.1"/>
    </source>
</evidence>
<dbReference type="PROSITE" id="PS51009">
    <property type="entry name" value="CYTCII"/>
    <property type="match status" value="1"/>
</dbReference>
<evidence type="ECO:0000256" key="4">
    <source>
        <dbReference type="ARBA" id="ARBA00022982"/>
    </source>
</evidence>
<keyword evidence="8" id="KW-0732">Signal</keyword>
<dbReference type="InterPro" id="IPR002321">
    <property type="entry name" value="Cyt_c_II"/>
</dbReference>
<dbReference type="GO" id="GO:0042597">
    <property type="term" value="C:periplasmic space"/>
    <property type="evidence" value="ECO:0007669"/>
    <property type="project" value="InterPro"/>
</dbReference>
<feature type="binding site" description="axial binding residue" evidence="6">
    <location>
        <position position="144"/>
    </location>
    <ligand>
        <name>heme c</name>
        <dbReference type="ChEBI" id="CHEBI:61717"/>
    </ligand>
    <ligandPart>
        <name>Fe</name>
        <dbReference type="ChEBI" id="CHEBI:18248"/>
    </ligandPart>
</feature>
<comment type="PTM">
    <text evidence="7">Binds 1 heme group per subunit.</text>
</comment>
<organism evidence="9 10">
    <name type="scientific">Oharaeibacter diazotrophicus</name>
    <dbReference type="NCBI Taxonomy" id="1920512"/>
    <lineage>
        <taxon>Bacteria</taxon>
        <taxon>Pseudomonadati</taxon>
        <taxon>Pseudomonadota</taxon>
        <taxon>Alphaproteobacteria</taxon>
        <taxon>Hyphomicrobiales</taxon>
        <taxon>Pleomorphomonadaceae</taxon>
        <taxon>Oharaeibacter</taxon>
    </lineage>
</organism>
<comment type="caution">
    <text evidence="9">The sequence shown here is derived from an EMBL/GenBank/DDBJ whole genome shotgun (WGS) entry which is preliminary data.</text>
</comment>
<reference evidence="9 10" key="1">
    <citation type="submission" date="2019-03" db="EMBL/GenBank/DDBJ databases">
        <title>Genomic Encyclopedia of Type Strains, Phase IV (KMG-IV): sequencing the most valuable type-strain genomes for metagenomic binning, comparative biology and taxonomic classification.</title>
        <authorList>
            <person name="Goeker M."/>
        </authorList>
    </citation>
    <scope>NUCLEOTIDE SEQUENCE [LARGE SCALE GENOMIC DNA]</scope>
    <source>
        <strain evidence="9 10">DSM 102969</strain>
    </source>
</reference>
<dbReference type="Pfam" id="PF01322">
    <property type="entry name" value="Cytochrom_C_2"/>
    <property type="match status" value="1"/>
</dbReference>
<keyword evidence="2 7" id="KW-0349">Heme</keyword>
<evidence type="ECO:0000256" key="5">
    <source>
        <dbReference type="ARBA" id="ARBA00023004"/>
    </source>
</evidence>
<dbReference type="OrthoDB" id="9811729at2"/>
<dbReference type="InterPro" id="IPR010980">
    <property type="entry name" value="Cyt_c/b562"/>
</dbReference>
<evidence type="ECO:0000256" key="6">
    <source>
        <dbReference type="PIRSR" id="PIRSR000027-1"/>
    </source>
</evidence>
<dbReference type="GO" id="GO:0005506">
    <property type="term" value="F:iron ion binding"/>
    <property type="evidence" value="ECO:0007669"/>
    <property type="project" value="InterPro"/>
</dbReference>
<dbReference type="EMBL" id="SNXY01000007">
    <property type="protein sequence ID" value="TDP85484.1"/>
    <property type="molecule type" value="Genomic_DNA"/>
</dbReference>
<evidence type="ECO:0000256" key="2">
    <source>
        <dbReference type="ARBA" id="ARBA00022617"/>
    </source>
</evidence>
<evidence type="ECO:0000313" key="10">
    <source>
        <dbReference type="Proteomes" id="UP000294547"/>
    </source>
</evidence>
<evidence type="ECO:0000256" key="8">
    <source>
        <dbReference type="SAM" id="SignalP"/>
    </source>
</evidence>
<evidence type="ECO:0000256" key="7">
    <source>
        <dbReference type="PIRSR" id="PIRSR000027-2"/>
    </source>
</evidence>
<accession>A0A4R6RGV3</accession>
<keyword evidence="3 6" id="KW-0479">Metal-binding</keyword>
<feature type="binding site" description="covalent" evidence="7">
    <location>
        <position position="143"/>
    </location>
    <ligand>
        <name>heme c</name>
        <dbReference type="ChEBI" id="CHEBI:61717"/>
    </ligand>
</feature>
<dbReference type="InterPro" id="IPR012127">
    <property type="entry name" value="Cyt_c_prime"/>
</dbReference>
<evidence type="ECO:0000256" key="3">
    <source>
        <dbReference type="ARBA" id="ARBA00022723"/>
    </source>
</evidence>
<sequence>MSRVFPLSLRLAVVLALAAALAPVAVGAETVVEARQRLMVSMIKATKVPRAMVAGETAFDVGAVDEAVKQVLEATALMPKLFPDGSAGGPSAALPAIFQNRADFEGRLLDLEKASVQLAFAARQGKDEMAYAFHEYEAVCEGCHAKYRRPD</sequence>
<dbReference type="SUPFAM" id="SSF47175">
    <property type="entry name" value="Cytochromes"/>
    <property type="match status" value="1"/>
</dbReference>
<protein>
    <submittedName>
        <fullName evidence="9">Cytochrome c556</fullName>
    </submittedName>
</protein>
<feature type="chain" id="PRO_5020710529" evidence="8">
    <location>
        <begin position="28"/>
        <end position="151"/>
    </location>
</feature>
<dbReference type="Gene3D" id="1.20.120.10">
    <property type="entry name" value="Cytochrome c/b562"/>
    <property type="match status" value="1"/>
</dbReference>
<proteinExistence type="predicted"/>
<name>A0A4R6RGV3_9HYPH</name>
<feature type="signal peptide" evidence="8">
    <location>
        <begin position="1"/>
        <end position="27"/>
    </location>
</feature>
<keyword evidence="10" id="KW-1185">Reference proteome</keyword>
<dbReference type="AlphaFoldDB" id="A0A4R6RGV3"/>
<dbReference type="PIRSF" id="PIRSF000027">
    <property type="entry name" value="Cytc_c_prime"/>
    <property type="match status" value="1"/>
</dbReference>